<dbReference type="EMBL" id="JAWDJW010000003">
    <property type="protein sequence ID" value="KAK3082253.1"/>
    <property type="molecule type" value="Genomic_DNA"/>
</dbReference>
<organism evidence="1 2">
    <name type="scientific">Coniosporium uncinatum</name>
    <dbReference type="NCBI Taxonomy" id="93489"/>
    <lineage>
        <taxon>Eukaryota</taxon>
        <taxon>Fungi</taxon>
        <taxon>Dikarya</taxon>
        <taxon>Ascomycota</taxon>
        <taxon>Pezizomycotina</taxon>
        <taxon>Dothideomycetes</taxon>
        <taxon>Dothideomycetes incertae sedis</taxon>
        <taxon>Coniosporium</taxon>
    </lineage>
</organism>
<evidence type="ECO:0000313" key="2">
    <source>
        <dbReference type="Proteomes" id="UP001186974"/>
    </source>
</evidence>
<protein>
    <submittedName>
        <fullName evidence="1">Uncharacterized protein</fullName>
    </submittedName>
</protein>
<sequence>MEGRDLEVDEIRARELYKYLRPPENVLTSEPPSSPDTTLTSFAQLVTWRLGMQRALVSVIDRETQYFVCEATKTLDLEDATRAEDPSDAIWAGCINVPKDGRLCEHTIATIPPNDGGIACFEVLDLSKDSRFNTLSFVSGPPHFRYYVGVPLRTKANIAIGSIFAMDDVPHEPISDDGKRFLNAMANNCMAHLESTKEREDRKRMTNMNSGLAAFVDPDHQVQRKRQLDEEGAYSAPGSERARSPDDAKTPFNPLKRLQRKFSTRTASELTPTDPAGAFSPREAERNDDSDEDPQAPMRVGEDDRFHTFKRAADLLRQALSLNGGGGVVFLDTVSSFRPQSGNATDAGSVESSDTEHSKSDIFARRSSLADANLAIRTARRRGDSTSGTQQRKWTGLLGFSVKQPKTHAPGFTPVSSTHITKLVKKYPRGKLFTFGINGMPDSGSSGEESAVGGFYDLPNPKTTTPSRSEGAMLLKARCATPFLNARHD</sequence>
<evidence type="ECO:0000313" key="1">
    <source>
        <dbReference type="EMBL" id="KAK3082253.1"/>
    </source>
</evidence>
<gene>
    <name evidence="1" type="ORF">LTS18_010670</name>
</gene>
<proteinExistence type="predicted"/>
<keyword evidence="2" id="KW-1185">Reference proteome</keyword>
<reference evidence="1" key="1">
    <citation type="submission" date="2024-09" db="EMBL/GenBank/DDBJ databases">
        <title>Black Yeasts Isolated from many extreme environments.</title>
        <authorList>
            <person name="Coleine C."/>
            <person name="Stajich J.E."/>
            <person name="Selbmann L."/>
        </authorList>
    </citation>
    <scope>NUCLEOTIDE SEQUENCE</scope>
    <source>
        <strain evidence="1">CCFEE 5737</strain>
    </source>
</reference>
<name>A0ACC3DZT1_9PEZI</name>
<comment type="caution">
    <text evidence="1">The sequence shown here is derived from an EMBL/GenBank/DDBJ whole genome shotgun (WGS) entry which is preliminary data.</text>
</comment>
<dbReference type="Proteomes" id="UP001186974">
    <property type="component" value="Unassembled WGS sequence"/>
</dbReference>
<accession>A0ACC3DZT1</accession>